<protein>
    <recommendedName>
        <fullName evidence="2">tRNA (adenine(58)-N(1))-methyltransferase</fullName>
        <ecNumber evidence="2">2.1.1.220</ecNumber>
    </recommendedName>
</protein>
<name>A0A1Q9C2L2_SYMMI</name>
<keyword evidence="6" id="KW-0819">tRNA processing</keyword>
<evidence type="ECO:0000259" key="9">
    <source>
        <dbReference type="Pfam" id="PF08704"/>
    </source>
</evidence>
<dbReference type="Pfam" id="PF13475">
    <property type="entry name" value="DUF4116"/>
    <property type="match status" value="1"/>
</dbReference>
<dbReference type="InterPro" id="IPR049470">
    <property type="entry name" value="TRM61_C"/>
</dbReference>
<keyword evidence="3 11" id="KW-0489">Methyltransferase</keyword>
<reference evidence="11 12" key="1">
    <citation type="submission" date="2016-02" db="EMBL/GenBank/DDBJ databases">
        <title>Genome analysis of coral dinoflagellate symbionts highlights evolutionary adaptations to a symbiotic lifestyle.</title>
        <authorList>
            <person name="Aranda M."/>
            <person name="Li Y."/>
            <person name="Liew Y.J."/>
            <person name="Baumgarten S."/>
            <person name="Simakov O."/>
            <person name="Wilson M."/>
            <person name="Piel J."/>
            <person name="Ashoor H."/>
            <person name="Bougouffa S."/>
            <person name="Bajic V.B."/>
            <person name="Ryu T."/>
            <person name="Ravasi T."/>
            <person name="Bayer T."/>
            <person name="Micklem G."/>
            <person name="Kim H."/>
            <person name="Bhak J."/>
            <person name="Lajeunesse T.C."/>
            <person name="Voolstra C.R."/>
        </authorList>
    </citation>
    <scope>NUCLEOTIDE SEQUENCE [LARGE SCALE GENOMIC DNA]</scope>
    <source>
        <strain evidence="11 12">CCMP2467</strain>
    </source>
</reference>
<dbReference type="SUPFAM" id="SSF54695">
    <property type="entry name" value="POZ domain"/>
    <property type="match status" value="1"/>
</dbReference>
<dbReference type="GO" id="GO:0005634">
    <property type="term" value="C:nucleus"/>
    <property type="evidence" value="ECO:0007669"/>
    <property type="project" value="UniProtKB-SubCell"/>
</dbReference>
<sequence length="1060" mass="119807">MEGSLRIPEGWADEFRMTVADPRTFQPGQRICFESERPKNDFRIRLLVFPAGQSMDHGQDSRVSVYVELLLPPSATMGNRRWTREDVCVEVAVLYSETGPVSHSRVGWFAATELSQQAGLDDVVYLDDLEECLNEGQLHLCAKASIAPRHCGRREDVEMTLHHSEAHDAVPGQFLRSRRAGLPHNFMFDLQVYPRGRHGRDWDFGVFLELWPGLREQAGWWDAGYVKCQVAVCRGESVPMLRTAYFSFDMDGDCRGWSDVEWLGAWRDGTEASPQTISIRATLEFPLKVDAWHNFVHDVDFTQQPEYVTFHLAEGPPMYFDKRILMTSSEYFEHMLGNAGWKEGQSNEVDLSNEPLADCRVMTAIFHFMLSETFSARGDVVFALFVRRLADRYSLNRLVRRTEDELEDLLSEENILSVLAHVFGSCGRLERTCVDLVKYNKCEVLCRQRDKVFQIVTEHPELGKQLLNMSLNFLEDMSHKPERKLHTFEFHEDRQRQAAADFEKYGFMDVIVSRHRDVCNDGFGEDLRGAVHGIFLDLPAPWAAVGHVLDALVPGGRLVTFSPCVEQVDKTATELRRSCRFFDIRMLETLAVNWGVRAAEAKSKKRRLPNQDADESSRPQEPSTTAKSGPDPGSQWLSYQMPMRSHTAYLLVATRAPADEAVYRRRPRVHDDADTGHGPGADDSPTIHPVKGRQTVRGPPKCPTAAGDASTLGAEHHQLPKIDEAVRVGSGCKVIGAGTRQLTVREAFSGAAVCTLARPVRSEEVKKQIVRSRGIPEPEIRLLAGDRDLFDSEWLTSHEEVLFIRRREEVVAFLAIAKNDPDVGLVVKRRLMQEGRVSALLAWLLSTGLFGADEWIRDDAECVAAVVAVRGLEFQHAAAQLRDNETLATAAVRSNGLALEFASERLQEHLPLVSTAVLQNYRALRFARGALRSEGVVVRNALRNVLATPIAEGQFSDDSDGQLARQEEVNRLRQLQWEELRELCPEYIELIDLARSLQRSALAIPVLLMFCLTWRYDKTGREVILKISSVALREISPVKRRRFLLAFTCTAAWRHVQARD</sequence>
<evidence type="ECO:0000256" key="6">
    <source>
        <dbReference type="ARBA" id="ARBA00022694"/>
    </source>
</evidence>
<feature type="domain" description="DUF4116" evidence="10">
    <location>
        <begin position="886"/>
        <end position="928"/>
    </location>
</feature>
<dbReference type="PROSITE" id="PS51620">
    <property type="entry name" value="SAM_TRM61"/>
    <property type="match status" value="1"/>
</dbReference>
<evidence type="ECO:0000259" key="10">
    <source>
        <dbReference type="Pfam" id="PF13475"/>
    </source>
</evidence>
<dbReference type="AlphaFoldDB" id="A0A1Q9C2L2"/>
<feature type="region of interest" description="Disordered" evidence="8">
    <location>
        <begin position="662"/>
        <end position="710"/>
    </location>
</feature>
<accession>A0A1Q9C2L2</accession>
<dbReference type="Pfam" id="PF08704">
    <property type="entry name" value="GCD14"/>
    <property type="match status" value="1"/>
</dbReference>
<evidence type="ECO:0000313" key="12">
    <source>
        <dbReference type="Proteomes" id="UP000186817"/>
    </source>
</evidence>
<dbReference type="OrthoDB" id="1925287at2759"/>
<dbReference type="SUPFAM" id="SSF53335">
    <property type="entry name" value="S-adenosyl-L-methionine-dependent methyltransferases"/>
    <property type="match status" value="1"/>
</dbReference>
<evidence type="ECO:0000256" key="7">
    <source>
        <dbReference type="ARBA" id="ARBA00023242"/>
    </source>
</evidence>
<comment type="subcellular location">
    <subcellularLocation>
        <location evidence="1">Nucleus</location>
    </subcellularLocation>
</comment>
<evidence type="ECO:0000256" key="1">
    <source>
        <dbReference type="ARBA" id="ARBA00004123"/>
    </source>
</evidence>
<dbReference type="GO" id="GO:0031515">
    <property type="term" value="C:tRNA (m1A) methyltransferase complex"/>
    <property type="evidence" value="ECO:0007669"/>
    <property type="project" value="InterPro"/>
</dbReference>
<keyword evidence="12" id="KW-1185">Reference proteome</keyword>
<dbReference type="GO" id="GO:0030488">
    <property type="term" value="P:tRNA methylation"/>
    <property type="evidence" value="ECO:0007669"/>
    <property type="project" value="InterPro"/>
</dbReference>
<keyword evidence="7" id="KW-0539">Nucleus</keyword>
<feature type="domain" description="tRNA (adenine(58)-N(1))-methyltransferase catalytic subunit TRM61 C-terminal" evidence="9">
    <location>
        <begin position="480"/>
        <end position="654"/>
    </location>
</feature>
<feature type="compositionally biased region" description="Basic and acidic residues" evidence="8">
    <location>
        <begin position="662"/>
        <end position="675"/>
    </location>
</feature>
<dbReference type="GO" id="GO:0160107">
    <property type="term" value="F:tRNA (adenine(58)-N1)-methyltransferase activity"/>
    <property type="evidence" value="ECO:0007669"/>
    <property type="project" value="UniProtKB-EC"/>
</dbReference>
<evidence type="ECO:0000256" key="2">
    <source>
        <dbReference type="ARBA" id="ARBA00012796"/>
    </source>
</evidence>
<comment type="caution">
    <text evidence="11">The sequence shown here is derived from an EMBL/GenBank/DDBJ whole genome shotgun (WGS) entry which is preliminary data.</text>
</comment>
<feature type="region of interest" description="Disordered" evidence="8">
    <location>
        <begin position="601"/>
        <end position="638"/>
    </location>
</feature>
<dbReference type="PANTHER" id="PTHR12133">
    <property type="entry name" value="TRNA (ADENINE(58)-N(1))-METHYLTRANSFERASE"/>
    <property type="match status" value="1"/>
</dbReference>
<organism evidence="11 12">
    <name type="scientific">Symbiodinium microadriaticum</name>
    <name type="common">Dinoflagellate</name>
    <name type="synonym">Zooxanthella microadriatica</name>
    <dbReference type="NCBI Taxonomy" id="2951"/>
    <lineage>
        <taxon>Eukaryota</taxon>
        <taxon>Sar</taxon>
        <taxon>Alveolata</taxon>
        <taxon>Dinophyceae</taxon>
        <taxon>Suessiales</taxon>
        <taxon>Symbiodiniaceae</taxon>
        <taxon>Symbiodinium</taxon>
    </lineage>
</organism>
<dbReference type="InterPro" id="IPR014816">
    <property type="entry name" value="tRNA_MeTrfase_Gcd14"/>
</dbReference>
<evidence type="ECO:0000313" key="11">
    <source>
        <dbReference type="EMBL" id="OLP77156.1"/>
    </source>
</evidence>
<proteinExistence type="predicted"/>
<keyword evidence="4 11" id="KW-0808">Transferase</keyword>
<evidence type="ECO:0000256" key="8">
    <source>
        <dbReference type="SAM" id="MobiDB-lite"/>
    </source>
</evidence>
<dbReference type="Proteomes" id="UP000186817">
    <property type="component" value="Unassembled WGS sequence"/>
</dbReference>
<evidence type="ECO:0000256" key="3">
    <source>
        <dbReference type="ARBA" id="ARBA00022603"/>
    </source>
</evidence>
<dbReference type="InterPro" id="IPR029063">
    <property type="entry name" value="SAM-dependent_MTases_sf"/>
</dbReference>
<evidence type="ECO:0000256" key="5">
    <source>
        <dbReference type="ARBA" id="ARBA00022691"/>
    </source>
</evidence>
<gene>
    <name evidence="11" type="primary">TRMT61A</name>
    <name evidence="11" type="ORF">AK812_SmicGene42816</name>
</gene>
<evidence type="ECO:0000256" key="4">
    <source>
        <dbReference type="ARBA" id="ARBA00022679"/>
    </source>
</evidence>
<dbReference type="EMBL" id="LSRX01001833">
    <property type="protein sequence ID" value="OLP77156.1"/>
    <property type="molecule type" value="Genomic_DNA"/>
</dbReference>
<dbReference type="InterPro" id="IPR025197">
    <property type="entry name" value="DUF4116"/>
</dbReference>
<dbReference type="Gene3D" id="3.30.710.10">
    <property type="entry name" value="Potassium Channel Kv1.1, Chain A"/>
    <property type="match status" value="1"/>
</dbReference>
<dbReference type="Gene3D" id="3.40.50.150">
    <property type="entry name" value="Vaccinia Virus protein VP39"/>
    <property type="match status" value="1"/>
</dbReference>
<dbReference type="InterPro" id="IPR011333">
    <property type="entry name" value="SKP1/BTB/POZ_sf"/>
</dbReference>
<keyword evidence="5" id="KW-0949">S-adenosyl-L-methionine</keyword>
<dbReference type="EC" id="2.1.1.220" evidence="2"/>
<dbReference type="PANTHER" id="PTHR12133:SF2">
    <property type="entry name" value="TRNA (ADENINE(58)-N(1))-METHYLTRANSFERASE CATALYTIC SUBUNIT TRMT61A"/>
    <property type="match status" value="1"/>
</dbReference>